<sequence>MPLWFFPALVGILAAASLLAGIWLLLHPRDVAAVFARHSSSELTRGPGKRRASDGAVWTAIIVFNAGWIGALVVWLFVMGGDANLVTDASL</sequence>
<dbReference type="AlphaFoldDB" id="A0A1Z1F9M5"/>
<dbReference type="RefSeq" id="WP_066843039.1">
    <property type="nucleotide sequence ID" value="NZ_CP019602.1"/>
</dbReference>
<keyword evidence="1" id="KW-0812">Transmembrane</keyword>
<evidence type="ECO:0000256" key="1">
    <source>
        <dbReference type="SAM" id="Phobius"/>
    </source>
</evidence>
<protein>
    <submittedName>
        <fullName evidence="2">Uncharacterized protein</fullName>
    </submittedName>
</protein>
<feature type="transmembrane region" description="Helical" evidence="1">
    <location>
        <begin position="55"/>
        <end position="78"/>
    </location>
</feature>
<gene>
    <name evidence="2" type="ORF">A9D14_03750</name>
</gene>
<feature type="transmembrane region" description="Helical" evidence="1">
    <location>
        <begin position="6"/>
        <end position="26"/>
    </location>
</feature>
<keyword evidence="1" id="KW-1133">Transmembrane helix</keyword>
<dbReference type="KEGG" id="cman:A9D14_03750"/>
<evidence type="ECO:0000313" key="3">
    <source>
        <dbReference type="Proteomes" id="UP000195807"/>
    </source>
</evidence>
<name>A0A1Z1F9M5_9SPHN</name>
<dbReference type="STRING" id="450378.GCA_001661675_00750"/>
<reference evidence="2 3" key="1">
    <citation type="submission" date="2017-01" db="EMBL/GenBank/DDBJ databases">
        <title>Complete genome sequence of esterase-producing bacterium Croceicoccus marinus E4A9.</title>
        <authorList>
            <person name="Wu Y.-H."/>
            <person name="Cheng H."/>
            <person name="Xu L."/>
            <person name="Huo Y.-Y."/>
            <person name="Wang C.-S."/>
            <person name="Xu X.-W."/>
        </authorList>
    </citation>
    <scope>NUCLEOTIDE SEQUENCE [LARGE SCALE GENOMIC DNA]</scope>
    <source>
        <strain evidence="2 3">E4A9</strain>
    </source>
</reference>
<dbReference type="EMBL" id="CP019602">
    <property type="protein sequence ID" value="ARU15445.1"/>
    <property type="molecule type" value="Genomic_DNA"/>
</dbReference>
<dbReference type="OrthoDB" id="7428994at2"/>
<organism evidence="2 3">
    <name type="scientific">Croceicoccus marinus</name>
    <dbReference type="NCBI Taxonomy" id="450378"/>
    <lineage>
        <taxon>Bacteria</taxon>
        <taxon>Pseudomonadati</taxon>
        <taxon>Pseudomonadota</taxon>
        <taxon>Alphaproteobacteria</taxon>
        <taxon>Sphingomonadales</taxon>
        <taxon>Erythrobacteraceae</taxon>
        <taxon>Croceicoccus</taxon>
    </lineage>
</organism>
<keyword evidence="1" id="KW-0472">Membrane</keyword>
<proteinExistence type="predicted"/>
<dbReference type="Proteomes" id="UP000195807">
    <property type="component" value="Chromosome"/>
</dbReference>
<evidence type="ECO:0000313" key="2">
    <source>
        <dbReference type="EMBL" id="ARU15445.1"/>
    </source>
</evidence>
<accession>A0A1Z1F9M5</accession>
<keyword evidence="3" id="KW-1185">Reference proteome</keyword>